<dbReference type="PROSITE" id="PS50005">
    <property type="entry name" value="TPR"/>
    <property type="match status" value="1"/>
</dbReference>
<protein>
    <recommendedName>
        <fullName evidence="4">RNA polymerase II-associated protein 3</fullName>
    </recommendedName>
</protein>
<reference evidence="8 9" key="1">
    <citation type="submission" date="2018-11" db="EMBL/GenBank/DDBJ databases">
        <title>Genome assembly of Steccherinum ochraceum LE-BIN_3174, the white-rot fungus of the Steccherinaceae family (The Residual Polyporoid clade, Polyporales, Basidiomycota).</title>
        <authorList>
            <person name="Fedorova T.V."/>
            <person name="Glazunova O.A."/>
            <person name="Landesman E.O."/>
            <person name="Moiseenko K.V."/>
            <person name="Psurtseva N.V."/>
            <person name="Savinova O.S."/>
            <person name="Shakhova N.V."/>
            <person name="Tyazhelova T.V."/>
            <person name="Vasina D.V."/>
        </authorList>
    </citation>
    <scope>NUCLEOTIDE SEQUENCE [LARGE SCALE GENOMIC DNA]</scope>
    <source>
        <strain evidence="8 9">LE-BIN_3174</strain>
    </source>
</reference>
<dbReference type="STRING" id="92696.A0A4V2MVG9"/>
<proteinExistence type="inferred from homology"/>
<evidence type="ECO:0000256" key="4">
    <source>
        <dbReference type="ARBA" id="ARBA00040133"/>
    </source>
</evidence>
<comment type="similarity">
    <text evidence="3">Belongs to the RPAP3 family.</text>
</comment>
<dbReference type="PANTHER" id="PTHR46423">
    <property type="entry name" value="RNA POLYMERASE II-ASSOCIATED PROTEIN 3"/>
    <property type="match status" value="1"/>
</dbReference>
<dbReference type="Pfam" id="PF13877">
    <property type="entry name" value="RPAP3_C"/>
    <property type="match status" value="1"/>
</dbReference>
<sequence length="383" mass="42090">MLRPRSHDLFCKGNDAFGAGDFPAAIGHYTSAVLADPSNPIYPLNRAAAYLKLGKHQDAERDCSTVIRLDPKNPKAWYRRAQARQGLDVWDDALADYRQVLSLEPNNAGVKVDIERMLFMIKNGKKPTRRKPEEVLASPVPSEPPVDKPRRRRVPIAIVDHDPAPSTSSPKPDVPTSVDLLAPVSTRKLTTPVPAAPTPPKPQARAAPSLPATRSGGGIFRRDGNHQVFGAKDEQKADTGSGDAPPLNVDILPKEFAELSVKATQSVPTSMYAFDRNWMALKTPQARWTYLQQISPESLPSVFKTSLDASLLASIIQTFHGLLATDIDRSTLKGYVAHLPKVSRWPTLILFLSPEEQKMVKEIWGALPAGADDTQLRKAWGLR</sequence>
<feature type="region of interest" description="Disordered" evidence="6">
    <location>
        <begin position="125"/>
        <end position="219"/>
    </location>
</feature>
<dbReference type="InterPro" id="IPR025986">
    <property type="entry name" value="RPAP3-like_C"/>
</dbReference>
<organism evidence="8 9">
    <name type="scientific">Steccherinum ochraceum</name>
    <dbReference type="NCBI Taxonomy" id="92696"/>
    <lineage>
        <taxon>Eukaryota</taxon>
        <taxon>Fungi</taxon>
        <taxon>Dikarya</taxon>
        <taxon>Basidiomycota</taxon>
        <taxon>Agaricomycotina</taxon>
        <taxon>Agaricomycetes</taxon>
        <taxon>Polyporales</taxon>
        <taxon>Steccherinaceae</taxon>
        <taxon>Steccherinum</taxon>
    </lineage>
</organism>
<dbReference type="InterPro" id="IPR051966">
    <property type="entry name" value="RPAP3"/>
</dbReference>
<dbReference type="InterPro" id="IPR011990">
    <property type="entry name" value="TPR-like_helical_dom_sf"/>
</dbReference>
<evidence type="ECO:0000256" key="3">
    <source>
        <dbReference type="ARBA" id="ARBA00038275"/>
    </source>
</evidence>
<evidence type="ECO:0000313" key="8">
    <source>
        <dbReference type="EMBL" id="TCD62427.1"/>
    </source>
</evidence>
<accession>A0A4V2MVG9</accession>
<dbReference type="SMART" id="SM00028">
    <property type="entry name" value="TPR"/>
    <property type="match status" value="3"/>
</dbReference>
<gene>
    <name evidence="8" type="ORF">EIP91_006909</name>
</gene>
<keyword evidence="9" id="KW-1185">Reference proteome</keyword>
<feature type="repeat" description="TPR" evidence="5">
    <location>
        <begin position="74"/>
        <end position="107"/>
    </location>
</feature>
<dbReference type="EMBL" id="RWJN01000373">
    <property type="protein sequence ID" value="TCD62427.1"/>
    <property type="molecule type" value="Genomic_DNA"/>
</dbReference>
<evidence type="ECO:0000259" key="7">
    <source>
        <dbReference type="Pfam" id="PF13877"/>
    </source>
</evidence>
<evidence type="ECO:0000256" key="1">
    <source>
        <dbReference type="ARBA" id="ARBA00022737"/>
    </source>
</evidence>
<dbReference type="InterPro" id="IPR019734">
    <property type="entry name" value="TPR_rpt"/>
</dbReference>
<evidence type="ECO:0000256" key="2">
    <source>
        <dbReference type="ARBA" id="ARBA00022803"/>
    </source>
</evidence>
<evidence type="ECO:0000256" key="6">
    <source>
        <dbReference type="SAM" id="MobiDB-lite"/>
    </source>
</evidence>
<keyword evidence="1" id="KW-0677">Repeat</keyword>
<dbReference type="Pfam" id="PF13432">
    <property type="entry name" value="TPR_16"/>
    <property type="match status" value="1"/>
</dbReference>
<evidence type="ECO:0000256" key="5">
    <source>
        <dbReference type="PROSITE-ProRule" id="PRU00339"/>
    </source>
</evidence>
<dbReference type="Gene3D" id="1.25.40.10">
    <property type="entry name" value="Tetratricopeptide repeat domain"/>
    <property type="match status" value="1"/>
</dbReference>
<feature type="domain" description="RNA-polymerase II-associated protein 3-like C-terminal" evidence="7">
    <location>
        <begin position="268"/>
        <end position="357"/>
    </location>
</feature>
<comment type="caution">
    <text evidence="8">The sequence shown here is derived from an EMBL/GenBank/DDBJ whole genome shotgun (WGS) entry which is preliminary data.</text>
</comment>
<keyword evidence="2 5" id="KW-0802">TPR repeat</keyword>
<dbReference type="PANTHER" id="PTHR46423:SF1">
    <property type="entry name" value="RNA POLYMERASE II-ASSOCIATED PROTEIN 3"/>
    <property type="match status" value="1"/>
</dbReference>
<name>A0A4V2MVG9_9APHY</name>
<dbReference type="GO" id="GO:0101031">
    <property type="term" value="C:protein folding chaperone complex"/>
    <property type="evidence" value="ECO:0007669"/>
    <property type="project" value="TreeGrafter"/>
</dbReference>
<dbReference type="AlphaFoldDB" id="A0A4V2MVG9"/>
<evidence type="ECO:0000313" key="9">
    <source>
        <dbReference type="Proteomes" id="UP000292702"/>
    </source>
</evidence>
<dbReference type="SUPFAM" id="SSF48452">
    <property type="entry name" value="TPR-like"/>
    <property type="match status" value="1"/>
</dbReference>
<dbReference type="OrthoDB" id="629492at2759"/>
<dbReference type="Proteomes" id="UP000292702">
    <property type="component" value="Unassembled WGS sequence"/>
</dbReference>